<feature type="compositionally biased region" description="Low complexity" evidence="3">
    <location>
        <begin position="588"/>
        <end position="601"/>
    </location>
</feature>
<reference evidence="6" key="4">
    <citation type="submission" date="2015-06" db="UniProtKB">
        <authorList>
            <consortium name="EnsemblFungi"/>
        </authorList>
    </citation>
    <scope>IDENTIFICATION</scope>
</reference>
<reference evidence="7" key="1">
    <citation type="submission" date="2010-11" db="EMBL/GenBank/DDBJ databases">
        <title>The genome sequence of Microbotryum violaceum strain p1A1 Lamole.</title>
        <authorList>
            <person name="Cuomo C."/>
            <person name="Perlin M."/>
            <person name="Young S.K."/>
            <person name="Zeng Q."/>
            <person name="Gargeya S."/>
            <person name="Alvarado L."/>
            <person name="Berlin A."/>
            <person name="Chapman S.B."/>
            <person name="Chen Z."/>
            <person name="Freedman E."/>
            <person name="Gellesch M."/>
            <person name="Goldberg J."/>
            <person name="Griggs A."/>
            <person name="Gujja S."/>
            <person name="Heilman E."/>
            <person name="Heiman D."/>
            <person name="Howarth C."/>
            <person name="Mehta T."/>
            <person name="Neiman D."/>
            <person name="Pearson M."/>
            <person name="Roberts A."/>
            <person name="Saif S."/>
            <person name="Shea T."/>
            <person name="Shenoy N."/>
            <person name="Sisk P."/>
            <person name="Stolte C."/>
            <person name="Sykes S."/>
            <person name="White J."/>
            <person name="Yandava C."/>
            <person name="Haas B."/>
            <person name="Nusbaum C."/>
            <person name="Birren B."/>
        </authorList>
    </citation>
    <scope>NUCLEOTIDE SEQUENCE [LARGE SCALE GENOMIC DNA]</scope>
    <source>
        <strain evidence="7">p1A1 Lamole</strain>
    </source>
</reference>
<reference evidence="5" key="2">
    <citation type="submission" date="2010-11" db="EMBL/GenBank/DDBJ databases">
        <authorList>
            <consortium name="The Broad Institute Genome Sequencing Platform"/>
            <person name="Earl A."/>
            <person name="Ward D."/>
            <person name="Feldgarden M."/>
            <person name="Gevers D."/>
            <person name="Butler R."/>
            <person name="Young S.K."/>
            <person name="Zeng Q."/>
            <person name="Gargeya S."/>
            <person name="Fitzgerald M."/>
            <person name="Haas B."/>
            <person name="Abouelleil A."/>
            <person name="Alvarado L."/>
            <person name="Arachchi H.M."/>
            <person name="Berlin A."/>
            <person name="Brown A."/>
            <person name="Chapman S.B."/>
            <person name="Chen Z."/>
            <person name="Dunbar C."/>
            <person name="Freedman E."/>
            <person name="Gearin G."/>
            <person name="Gellesch M."/>
            <person name="Goldberg J."/>
            <person name="Griggs A."/>
            <person name="Gujja S."/>
            <person name="Heilman E."/>
            <person name="Heiman D."/>
            <person name="Howarth C."/>
            <person name="Larson L."/>
            <person name="Lui A."/>
            <person name="MacDonald P.J.P."/>
            <person name="Mehta T."/>
            <person name="Montmayeur A."/>
            <person name="Murphy C."/>
            <person name="Neiman D."/>
            <person name="Pearson M."/>
            <person name="Priest M."/>
            <person name="Roberts A."/>
            <person name="Saif S."/>
            <person name="Shea T."/>
            <person name="Shenoy N."/>
            <person name="Sisk P."/>
            <person name="Stolte C."/>
            <person name="Sykes S."/>
            <person name="White J."/>
            <person name="Yandava C."/>
            <person name="Wortman J."/>
            <person name="Nusbaum C."/>
            <person name="Birren B."/>
        </authorList>
    </citation>
    <scope>NUCLEOTIDE SEQUENCE</scope>
    <source>
        <strain evidence="5">P1A1 Lamole</strain>
    </source>
</reference>
<dbReference type="Proteomes" id="UP000017200">
    <property type="component" value="Unassembled WGS sequence"/>
</dbReference>
<keyword evidence="7" id="KW-1185">Reference proteome</keyword>
<dbReference type="FunCoup" id="U5H5Z7">
    <property type="interactions" value="2"/>
</dbReference>
<feature type="compositionally biased region" description="Low complexity" evidence="3">
    <location>
        <begin position="464"/>
        <end position="474"/>
    </location>
</feature>
<evidence type="ECO:0000313" key="7">
    <source>
        <dbReference type="Proteomes" id="UP000017200"/>
    </source>
</evidence>
<feature type="compositionally biased region" description="Low complexity" evidence="3">
    <location>
        <begin position="516"/>
        <end position="565"/>
    </location>
</feature>
<keyword evidence="2" id="KW-0479">Metal-binding</keyword>
<dbReference type="EMBL" id="AEIJ01000260">
    <property type="status" value="NOT_ANNOTATED_CDS"/>
    <property type="molecule type" value="Genomic_DNA"/>
</dbReference>
<dbReference type="OrthoDB" id="21471at2759"/>
<evidence type="ECO:0000256" key="1">
    <source>
        <dbReference type="ARBA" id="ARBA00010402"/>
    </source>
</evidence>
<dbReference type="InterPro" id="IPR039301">
    <property type="entry name" value="Sip5/DA2"/>
</dbReference>
<feature type="region of interest" description="Disordered" evidence="3">
    <location>
        <begin position="450"/>
        <end position="640"/>
    </location>
</feature>
<dbReference type="PANTHER" id="PTHR31315">
    <property type="entry name" value="PROTEIN SIP5"/>
    <property type="match status" value="1"/>
</dbReference>
<dbReference type="CDD" id="cd24139">
    <property type="entry name" value="SIP5-like"/>
    <property type="match status" value="1"/>
</dbReference>
<dbReference type="EMBL" id="GL541664">
    <property type="protein sequence ID" value="KDE06966.1"/>
    <property type="molecule type" value="Genomic_DNA"/>
</dbReference>
<dbReference type="STRING" id="683840.U5H5Z7"/>
<evidence type="ECO:0000256" key="3">
    <source>
        <dbReference type="SAM" id="MobiDB-lite"/>
    </source>
</evidence>
<feature type="compositionally biased region" description="Low complexity" evidence="3">
    <location>
        <begin position="33"/>
        <end position="42"/>
    </location>
</feature>
<accession>U5H5Z7</accession>
<feature type="compositionally biased region" description="Basic and acidic residues" evidence="3">
    <location>
        <begin position="622"/>
        <end position="640"/>
    </location>
</feature>
<dbReference type="PANTHER" id="PTHR31315:SF1">
    <property type="entry name" value="PROTEIN SIP5"/>
    <property type="match status" value="1"/>
</dbReference>
<evidence type="ECO:0000313" key="5">
    <source>
        <dbReference type="EMBL" id="KDE06966.1"/>
    </source>
</evidence>
<organism evidence="5">
    <name type="scientific">Microbotryum lychnidis-dioicae (strain p1A1 Lamole / MvSl-1064)</name>
    <name type="common">Anther smut fungus</name>
    <dbReference type="NCBI Taxonomy" id="683840"/>
    <lineage>
        <taxon>Eukaryota</taxon>
        <taxon>Fungi</taxon>
        <taxon>Dikarya</taxon>
        <taxon>Basidiomycota</taxon>
        <taxon>Pucciniomycotina</taxon>
        <taxon>Microbotryomycetes</taxon>
        <taxon>Microbotryales</taxon>
        <taxon>Microbotryaceae</taxon>
        <taxon>Microbotryum</taxon>
    </lineage>
</organism>
<evidence type="ECO:0000313" key="6">
    <source>
        <dbReference type="EnsemblFungi" id="MVLG_02705T0"/>
    </source>
</evidence>
<feature type="compositionally biased region" description="Acidic residues" evidence="3">
    <location>
        <begin position="611"/>
        <end position="621"/>
    </location>
</feature>
<feature type="compositionally biased region" description="Low complexity" evidence="3">
    <location>
        <begin position="1"/>
        <end position="19"/>
    </location>
</feature>
<proteinExistence type="inferred from homology"/>
<sequence length="640" mass="68095">MGNNQSSGSSSQHSSPSGHFARSRSTTGSSVNGSAQGATAHGSHGHGHGHGAVSSNAQHSHANADVPLSDKTVDGGTLEPSSHLFASSVQDYSRPVVHRLILERRLAPFHLGLDDYEDEWTVEQIVEALDEAEEQAARKLEDAHASAVEAVIEAEATMQTTPLGSTRKSKDSQVAVAHATIHRERLAELIKHRERRAAATSNRPHREVARQDLAKQYLGKAVECPICFLYYPPPMVHTRCCDQPICTECFVQIKRAEPTTTHLESEPAACPFCMEPNFGCVYTKEMAPARPTVAQNDSNGSESSFSIVAGVAAEQKRRRKSFAHTEKDVVTTDQVHPDWEAKVEAIRATVARRANRRIVFRQVGERLIPVGVTSGRAGDGSNPTMSSMQLPPGFAAQVAAAMDSNATGRSSRSSRRRNQEMAEMLAGLGGQDLEELMIEEAMRISMLEDEARQRKEREDRDKAAAAAAQTAGNATPVERSLLDTTCPSDASTPGSPSTRTMVSEAINAPMGNLSFGSNTTSPTTPTGSLLPASAHAAPPTLSAKPTSSTDTAAPSSLSPSRTSLPPLAPPAVTPSTLQDGSVLTPAISTASSVSSISELSSTAGFEPLGDGSDDDTDERLEEDGQRRQESTSDAGRLIDV</sequence>
<dbReference type="InterPro" id="IPR001841">
    <property type="entry name" value="Znf_RING"/>
</dbReference>
<feature type="compositionally biased region" description="Polar residues" evidence="3">
    <location>
        <begin position="23"/>
        <end position="32"/>
    </location>
</feature>
<dbReference type="GO" id="GO:0008270">
    <property type="term" value="F:zinc ion binding"/>
    <property type="evidence" value="ECO:0007669"/>
    <property type="project" value="UniProtKB-KW"/>
</dbReference>
<feature type="compositionally biased region" description="Basic and acidic residues" evidence="3">
    <location>
        <begin position="450"/>
        <end position="463"/>
    </location>
</feature>
<reference evidence="5 7" key="3">
    <citation type="journal article" date="2015" name="BMC Genomics">
        <title>Sex and parasites: genomic and transcriptomic analysis of Microbotryum lychnidis-dioicae, the biotrophic and plant-castrating anther smut fungus.</title>
        <authorList>
            <person name="Perlin M.H."/>
            <person name="Amselem J."/>
            <person name="Fontanillas E."/>
            <person name="Toh S.S."/>
            <person name="Chen Z."/>
            <person name="Goldberg J."/>
            <person name="Duplessis S."/>
            <person name="Henrissat B."/>
            <person name="Young S."/>
            <person name="Zeng Q."/>
            <person name="Aguileta G."/>
            <person name="Petit E."/>
            <person name="Badouin H."/>
            <person name="Andrews J."/>
            <person name="Razeeq D."/>
            <person name="Gabaldon T."/>
            <person name="Quesneville H."/>
            <person name="Giraud T."/>
            <person name="Hood M.E."/>
            <person name="Schultz D.J."/>
            <person name="Cuomo C.A."/>
        </authorList>
    </citation>
    <scope>NUCLEOTIDE SEQUENCE [LARGE SCALE GENOMIC DNA]</scope>
    <source>
        <strain evidence="5">P1A1 Lamole</strain>
        <strain evidence="7">p1A1 Lamole</strain>
    </source>
</reference>
<dbReference type="GO" id="GO:0005737">
    <property type="term" value="C:cytoplasm"/>
    <property type="evidence" value="ECO:0007669"/>
    <property type="project" value="TreeGrafter"/>
</dbReference>
<dbReference type="PROSITE" id="PS50089">
    <property type="entry name" value="ZF_RING_2"/>
    <property type="match status" value="1"/>
</dbReference>
<dbReference type="AlphaFoldDB" id="U5H5Z7"/>
<dbReference type="InParanoid" id="U5H5Z7"/>
<evidence type="ECO:0000259" key="4">
    <source>
        <dbReference type="PROSITE" id="PS50089"/>
    </source>
</evidence>
<dbReference type="HOGENOM" id="CLU_012572_2_0_1"/>
<keyword evidence="2" id="KW-0862">Zinc</keyword>
<feature type="compositionally biased region" description="Polar residues" evidence="3">
    <location>
        <begin position="482"/>
        <end position="501"/>
    </location>
</feature>
<dbReference type="OMA" id="CFLTYPP"/>
<comment type="similarity">
    <text evidence="1">Belongs to the SIP5 family.</text>
</comment>
<feature type="domain" description="RING-type" evidence="4">
    <location>
        <begin position="224"/>
        <end position="273"/>
    </location>
</feature>
<keyword evidence="2" id="KW-0863">Zinc-finger</keyword>
<protein>
    <recommendedName>
        <fullName evidence="4">RING-type domain-containing protein</fullName>
    </recommendedName>
</protein>
<evidence type="ECO:0000256" key="2">
    <source>
        <dbReference type="PROSITE-ProRule" id="PRU00175"/>
    </source>
</evidence>
<feature type="region of interest" description="Disordered" evidence="3">
    <location>
        <begin position="1"/>
        <end position="60"/>
    </location>
</feature>
<gene>
    <name evidence="5" type="ORF">MVLG_02705</name>
</gene>
<name>U5H5Z7_USTV1</name>
<dbReference type="EnsemblFungi" id="MVLG_02705T0">
    <property type="protein sequence ID" value="MVLG_02705T0"/>
    <property type="gene ID" value="MVLG_02705"/>
</dbReference>